<name>H6W885_9CAUD</name>
<keyword evidence="2" id="KW-1185">Reference proteome</keyword>
<dbReference type="Proteomes" id="UP000009052">
    <property type="component" value="Segment"/>
</dbReference>
<dbReference type="GeneID" id="14011823"/>
<dbReference type="RefSeq" id="YP_007006335.1">
    <property type="nucleotide sequence ID" value="NC_019517.1"/>
</dbReference>
<reference evidence="1 2" key="1">
    <citation type="journal article" date="2012" name="Arch. Virol.">
        <title>Bacteriophage vB_EcoM_FV3: a new member of "rV5-like viruses".</title>
        <authorList>
            <person name="Truncaite L."/>
            <person name="Simoliunas E."/>
            <person name="Zajanckauskaite A."/>
            <person name="Kaliniene L."/>
            <person name="Mankeviciute R."/>
            <person name="Staniulis J."/>
            <person name="Klausa V."/>
            <person name="Meskys R."/>
        </authorList>
    </citation>
    <scope>NUCLEOTIDE SEQUENCE [LARGE SCALE GENOMIC DNA]</scope>
</reference>
<accession>H6W885</accession>
<dbReference type="KEGG" id="vg:14011823"/>
<protein>
    <recommendedName>
        <fullName evidence="3">Phage protein</fullName>
    </recommendedName>
</protein>
<dbReference type="EMBL" id="JQ031132">
    <property type="protein sequence ID" value="AEZ65300.1"/>
    <property type="molecule type" value="Genomic_DNA"/>
</dbReference>
<proteinExistence type="predicted"/>
<gene>
    <name evidence="1" type="ORF">FV3_00164</name>
</gene>
<evidence type="ECO:0000313" key="2">
    <source>
        <dbReference type="Proteomes" id="UP000009052"/>
    </source>
</evidence>
<organism evidence="1 2">
    <name type="scientific">Escherichia phage FV3</name>
    <dbReference type="NCBI Taxonomy" id="1131317"/>
    <lineage>
        <taxon>Viruses</taxon>
        <taxon>Duplodnaviria</taxon>
        <taxon>Heunggongvirae</taxon>
        <taxon>Uroviricota</taxon>
        <taxon>Caudoviricetes</taxon>
        <taxon>Vequintavirinae</taxon>
        <taxon>Vequintavirus</taxon>
        <taxon>Vequintavirus SYGMH1</taxon>
        <taxon>Vequintavirus FV3</taxon>
    </lineage>
</organism>
<evidence type="ECO:0008006" key="3">
    <source>
        <dbReference type="Google" id="ProtNLM"/>
    </source>
</evidence>
<evidence type="ECO:0000313" key="1">
    <source>
        <dbReference type="EMBL" id="AEZ65300.1"/>
    </source>
</evidence>
<sequence length="99" mass="11415">MGVKIMAIVTVGDVVEMEAKYLKAGMHILRNDLELVLTMVDYNPGQDYPSIDYFFKYVDEELKEDEAYRGEFCNFFCPDEVVKVIYQPGVPFPLHAINK</sequence>